<feature type="non-terminal residue" evidence="1">
    <location>
        <position position="1"/>
    </location>
</feature>
<evidence type="ECO:0000313" key="1">
    <source>
        <dbReference type="EMBL" id="GMR54852.1"/>
    </source>
</evidence>
<proteinExistence type="predicted"/>
<evidence type="ECO:0000313" key="2">
    <source>
        <dbReference type="Proteomes" id="UP001328107"/>
    </source>
</evidence>
<name>A0AAN5I6Z4_9BILA</name>
<sequence length="136" mass="16375">NVRWNKIYSDDVIFEMKKEEPYYEALKETFKIQEAYPEGPDRLSNNPRMHVIDEKYFDQSRPDFIGPKEAQYHVPAGPLLYRCWLAISFNDVRELKWNVLAEQAAGRRNNRRVRQMIRDHERNCRNRATCRICNKP</sequence>
<protein>
    <submittedName>
        <fullName evidence="1">Uncharacterized protein</fullName>
    </submittedName>
</protein>
<gene>
    <name evidence="1" type="ORF">PMAYCL1PPCAC_25047</name>
</gene>
<comment type="caution">
    <text evidence="1">The sequence shown here is derived from an EMBL/GenBank/DDBJ whole genome shotgun (WGS) entry which is preliminary data.</text>
</comment>
<reference evidence="2" key="1">
    <citation type="submission" date="2022-10" db="EMBL/GenBank/DDBJ databases">
        <title>Genome assembly of Pristionchus species.</title>
        <authorList>
            <person name="Yoshida K."/>
            <person name="Sommer R.J."/>
        </authorList>
    </citation>
    <scope>NUCLEOTIDE SEQUENCE [LARGE SCALE GENOMIC DNA]</scope>
    <source>
        <strain evidence="2">RS5460</strain>
    </source>
</reference>
<dbReference type="Proteomes" id="UP001328107">
    <property type="component" value="Unassembled WGS sequence"/>
</dbReference>
<keyword evidence="2" id="KW-1185">Reference proteome</keyword>
<dbReference type="AlphaFoldDB" id="A0AAN5I6Z4"/>
<dbReference type="EMBL" id="BTRK01000005">
    <property type="protein sequence ID" value="GMR54852.1"/>
    <property type="molecule type" value="Genomic_DNA"/>
</dbReference>
<accession>A0AAN5I6Z4</accession>
<organism evidence="1 2">
    <name type="scientific">Pristionchus mayeri</name>
    <dbReference type="NCBI Taxonomy" id="1317129"/>
    <lineage>
        <taxon>Eukaryota</taxon>
        <taxon>Metazoa</taxon>
        <taxon>Ecdysozoa</taxon>
        <taxon>Nematoda</taxon>
        <taxon>Chromadorea</taxon>
        <taxon>Rhabditida</taxon>
        <taxon>Rhabditina</taxon>
        <taxon>Diplogasteromorpha</taxon>
        <taxon>Diplogasteroidea</taxon>
        <taxon>Neodiplogasteridae</taxon>
        <taxon>Pristionchus</taxon>
    </lineage>
</organism>
<feature type="non-terminal residue" evidence="1">
    <location>
        <position position="136"/>
    </location>
</feature>